<name>A0A9W8NBW6_9PEZI</name>
<keyword evidence="7" id="KW-0418">Kinase</keyword>
<keyword evidence="6" id="KW-0547">Nucleotide-binding</keyword>
<dbReference type="GO" id="GO:0051731">
    <property type="term" value="F:polynucleotide 5'-hydroxyl-kinase activity"/>
    <property type="evidence" value="ECO:0007669"/>
    <property type="project" value="InterPro"/>
</dbReference>
<evidence type="ECO:0000256" key="3">
    <source>
        <dbReference type="ARBA" id="ARBA00018706"/>
    </source>
</evidence>
<reference evidence="11" key="1">
    <citation type="submission" date="2022-07" db="EMBL/GenBank/DDBJ databases">
        <title>Genome Sequence of Xylaria arbuscula.</title>
        <authorList>
            <person name="Buettner E."/>
        </authorList>
    </citation>
    <scope>NUCLEOTIDE SEQUENCE</scope>
    <source>
        <strain evidence="11">VT107</strain>
    </source>
</reference>
<evidence type="ECO:0000256" key="4">
    <source>
        <dbReference type="ARBA" id="ARBA00019824"/>
    </source>
</evidence>
<evidence type="ECO:0000256" key="6">
    <source>
        <dbReference type="ARBA" id="ARBA00022741"/>
    </source>
</evidence>
<dbReference type="InterPro" id="IPR032319">
    <property type="entry name" value="CLP1_P"/>
</dbReference>
<dbReference type="GO" id="GO:0005634">
    <property type="term" value="C:nucleus"/>
    <property type="evidence" value="ECO:0007669"/>
    <property type="project" value="TreeGrafter"/>
</dbReference>
<evidence type="ECO:0000256" key="2">
    <source>
        <dbReference type="ARBA" id="ARBA00011003"/>
    </source>
</evidence>
<evidence type="ECO:0000256" key="7">
    <source>
        <dbReference type="ARBA" id="ARBA00022777"/>
    </source>
</evidence>
<proteinExistence type="inferred from homology"/>
<evidence type="ECO:0000259" key="10">
    <source>
        <dbReference type="Pfam" id="PF16575"/>
    </source>
</evidence>
<dbReference type="InterPro" id="IPR027417">
    <property type="entry name" value="P-loop_NTPase"/>
</dbReference>
<gene>
    <name evidence="11" type="ORF">NPX13_g6810</name>
</gene>
<dbReference type="EMBL" id="JANPWZ010001253">
    <property type="protein sequence ID" value="KAJ3567327.1"/>
    <property type="molecule type" value="Genomic_DNA"/>
</dbReference>
<dbReference type="VEuPathDB" id="FungiDB:F4678DRAFT_474593"/>
<protein>
    <recommendedName>
        <fullName evidence="4">Polynucleotide 5'-hydroxyl-kinase GRC3</fullName>
    </recommendedName>
    <alternativeName>
        <fullName evidence="3">Polynucleotide 5'-hydroxyl-kinase grc3</fullName>
    </alternativeName>
</protein>
<comment type="caution">
    <text evidence="11">The sequence shown here is derived from an EMBL/GenBank/DDBJ whole genome shotgun (WGS) entry which is preliminary data.</text>
</comment>
<feature type="region of interest" description="Disordered" evidence="9">
    <location>
        <begin position="718"/>
        <end position="740"/>
    </location>
</feature>
<keyword evidence="12" id="KW-1185">Reference proteome</keyword>
<sequence>MSASKRRRLPTEESPQAVSAFALRKKLLAQKSSVALTPSSENSIAETGTSVDTDERASSPQKKARKTRSTQHASVTHSQTEDAQVASEPLINQDSNKLSEPRQSNVDELPRSPSPYSSPKDESHDVGGPVQPVVFSSFGPSKNNFRTKRNGACQLKLDEGERLVILGSYGVRVDSGEITVNGATLKASKRTHWVHAPQSHALPVIRCTEDATLELHPHPEAVNLKALGMLSPLFRKLMCENPNPSNQTESEPSETFQILYTSEDGPKRAILQDLKSPPEWNREIAALIASSNQAPSIMVTGPKSSGKSTFGKILTNRLLTGTHQLKRPEKASVVVLDLDPGQPEYCGVGQIALVLITQPVLSPSFCRPLDTPGIRKVRSHALASLSPASDPELYAEMALDLITHYRNTLAMYPLVINTPGWIQGTGLDLLVSLLGELRPSDVVYLSQSGPAETVDALMEACNTTRFSTLPSQPNQNSLRTAIHLRSMQTMSYFHSETTTLGNSGDHLRWFPRPLTTLAPWQVHFRGAESGILGILCYDFQIQPELLADAINGSILAVVEIESTKAFRNIENYESLPSSLLDEDSSGFSMDIDVSQDDQTRLPHSPSLQQRITTATPEGIPFIDPSLGVTLDPRYSRSLGLALVRGIDVQNGDLHLLCPITMDIIEDVRKRGGQIVLVSGKFDPPSWAYTEDLYCQSEGDEAVTMEEVEMHGQPGIAEVVTTDTKPGGRTPSESSAGSVPWIEIITRNQKRGAGSKVWRVRRDLGRIGNSSG</sequence>
<evidence type="ECO:0000313" key="11">
    <source>
        <dbReference type="EMBL" id="KAJ3567327.1"/>
    </source>
</evidence>
<dbReference type="GO" id="GO:0000448">
    <property type="term" value="P:cleavage in ITS2 between 5.8S rRNA and LSU-rRNA of tricistronic rRNA transcript (SSU-rRNA, 5.8S rRNA, LSU-rRNA)"/>
    <property type="evidence" value="ECO:0007669"/>
    <property type="project" value="TreeGrafter"/>
</dbReference>
<dbReference type="PANTHER" id="PTHR12755">
    <property type="entry name" value="CLEAVAGE/POLYADENYLATION FACTOR IA SUBUNIT CLP1P"/>
    <property type="match status" value="1"/>
</dbReference>
<feature type="region of interest" description="Disordered" evidence="9">
    <location>
        <begin position="32"/>
        <end position="141"/>
    </location>
</feature>
<feature type="domain" description="Clp1 P-loop" evidence="10">
    <location>
        <begin position="301"/>
        <end position="495"/>
    </location>
</feature>
<feature type="compositionally biased region" description="Polar residues" evidence="9">
    <location>
        <begin position="32"/>
        <end position="51"/>
    </location>
</feature>
<organism evidence="11 12">
    <name type="scientific">Xylaria arbuscula</name>
    <dbReference type="NCBI Taxonomy" id="114810"/>
    <lineage>
        <taxon>Eukaryota</taxon>
        <taxon>Fungi</taxon>
        <taxon>Dikarya</taxon>
        <taxon>Ascomycota</taxon>
        <taxon>Pezizomycotina</taxon>
        <taxon>Sordariomycetes</taxon>
        <taxon>Xylariomycetidae</taxon>
        <taxon>Xylariales</taxon>
        <taxon>Xylariaceae</taxon>
        <taxon>Xylaria</taxon>
    </lineage>
</organism>
<dbReference type="Pfam" id="PF16575">
    <property type="entry name" value="CLP1_P"/>
    <property type="match status" value="1"/>
</dbReference>
<accession>A0A9W8NBW6</accession>
<dbReference type="InterPro" id="IPR045116">
    <property type="entry name" value="Clp1/Grc3"/>
</dbReference>
<dbReference type="GO" id="GO:0005524">
    <property type="term" value="F:ATP binding"/>
    <property type="evidence" value="ECO:0007669"/>
    <property type="project" value="UniProtKB-KW"/>
</dbReference>
<evidence type="ECO:0000256" key="9">
    <source>
        <dbReference type="SAM" id="MobiDB-lite"/>
    </source>
</evidence>
<evidence type="ECO:0000256" key="8">
    <source>
        <dbReference type="ARBA" id="ARBA00022840"/>
    </source>
</evidence>
<dbReference type="Gene3D" id="3.40.50.300">
    <property type="entry name" value="P-loop containing nucleotide triphosphate hydrolases"/>
    <property type="match status" value="1"/>
</dbReference>
<feature type="compositionally biased region" description="Polar residues" evidence="9">
    <location>
        <begin position="70"/>
        <end position="82"/>
    </location>
</feature>
<keyword evidence="8" id="KW-0067">ATP-binding</keyword>
<evidence type="ECO:0000256" key="5">
    <source>
        <dbReference type="ARBA" id="ARBA00022679"/>
    </source>
</evidence>
<feature type="compositionally biased region" description="Polar residues" evidence="9">
    <location>
        <begin position="90"/>
        <end position="106"/>
    </location>
</feature>
<comment type="function">
    <text evidence="1">Polynucleotide 5'-kinase involved in rRNA processing.</text>
</comment>
<dbReference type="Proteomes" id="UP001148614">
    <property type="component" value="Unassembled WGS sequence"/>
</dbReference>
<evidence type="ECO:0000256" key="1">
    <source>
        <dbReference type="ARBA" id="ARBA00003798"/>
    </source>
</evidence>
<comment type="similarity">
    <text evidence="2">Belongs to the Clp1 family. NOL9/GRC3 subfamily.</text>
</comment>
<dbReference type="PANTHER" id="PTHR12755:SF3">
    <property type="entry name" value="POLYNUCLEOTIDE 5'-HYDROXYL-KINASE NOL9"/>
    <property type="match status" value="1"/>
</dbReference>
<keyword evidence="5" id="KW-0808">Transferase</keyword>
<evidence type="ECO:0000313" key="12">
    <source>
        <dbReference type="Proteomes" id="UP001148614"/>
    </source>
</evidence>
<dbReference type="AlphaFoldDB" id="A0A9W8NBW6"/>